<organism evidence="1 2">
    <name type="scientific">Pectobacterium polonicum</name>
    <dbReference type="NCBI Taxonomy" id="2485124"/>
    <lineage>
        <taxon>Bacteria</taxon>
        <taxon>Pseudomonadati</taxon>
        <taxon>Pseudomonadota</taxon>
        <taxon>Gammaproteobacteria</taxon>
        <taxon>Enterobacterales</taxon>
        <taxon>Pectobacteriaceae</taxon>
        <taxon>Pectobacterium</taxon>
    </lineage>
</organism>
<sequence>MQTSPAIPSREDQSCPSPVAVWQRLLAYLLEKHYGLTLNDTPFYEENVIREHIDAGITLVNAVNFLVERYELVRIDRNGFNWQEQSPFLSAVDVIRARRATGLLKA</sequence>
<accession>A0ABV1PAB0</accession>
<dbReference type="InterPro" id="IPR009610">
    <property type="entry name" value="CbtA_toxin"/>
</dbReference>
<proteinExistence type="predicted"/>
<evidence type="ECO:0000313" key="2">
    <source>
        <dbReference type="Proteomes" id="UP001463408"/>
    </source>
</evidence>
<reference evidence="1 2" key="1">
    <citation type="submission" date="2024-06" db="EMBL/GenBank/DDBJ databases">
        <title>Pangenomics to understand the prophage dynamics in the radiating lineages of P. brasiliense.</title>
        <authorList>
            <person name="Pardeshi L.A."/>
            <person name="Van Duivenbode I."/>
            <person name="Jonkheer E.M."/>
            <person name="Pel M.J.C."/>
            <person name="Kupczok A."/>
            <person name="De Ridder D."/>
            <person name="Smit S."/>
            <person name="Van Der Lee T.J."/>
        </authorList>
    </citation>
    <scope>NUCLEOTIDE SEQUENCE [LARGE SCALE GENOMIC DNA]</scope>
    <source>
        <strain evidence="1 2">PD 8607</strain>
    </source>
</reference>
<dbReference type="RefSeq" id="WP_273855161.1">
    <property type="nucleotide sequence ID" value="NZ_JAQRNC010000001.1"/>
</dbReference>
<name>A0ABV1PAB0_9GAMM</name>
<dbReference type="Pfam" id="PF06755">
    <property type="entry name" value="CbtA_toxin"/>
    <property type="match status" value="1"/>
</dbReference>
<comment type="caution">
    <text evidence="1">The sequence shown here is derived from an EMBL/GenBank/DDBJ whole genome shotgun (WGS) entry which is preliminary data.</text>
</comment>
<dbReference type="Proteomes" id="UP001463408">
    <property type="component" value="Unassembled WGS sequence"/>
</dbReference>
<dbReference type="EMBL" id="JBEHEF010000005">
    <property type="protein sequence ID" value="MEQ9938089.1"/>
    <property type="molecule type" value="Genomic_DNA"/>
</dbReference>
<gene>
    <name evidence="1" type="ORF">ABRQ07_10775</name>
</gene>
<evidence type="ECO:0000313" key="1">
    <source>
        <dbReference type="EMBL" id="MEQ9938089.1"/>
    </source>
</evidence>
<protein>
    <submittedName>
        <fullName evidence="1">TA system toxin CbtA family protein</fullName>
    </submittedName>
</protein>
<keyword evidence="2" id="KW-1185">Reference proteome</keyword>